<proteinExistence type="predicted"/>
<dbReference type="EMBL" id="CP032050">
    <property type="protein sequence ID" value="AYN68668.1"/>
    <property type="molecule type" value="Genomic_DNA"/>
</dbReference>
<dbReference type="OrthoDB" id="5464618at2"/>
<evidence type="ECO:0000313" key="2">
    <source>
        <dbReference type="Proteomes" id="UP000276309"/>
    </source>
</evidence>
<accession>A0A3G2L8Q9</accession>
<dbReference type="KEGG" id="emar:D1013_15420"/>
<evidence type="ECO:0000313" key="1">
    <source>
        <dbReference type="EMBL" id="AYN68668.1"/>
    </source>
</evidence>
<protein>
    <recommendedName>
        <fullName evidence="3">Class I SAM-dependent methyltransferase</fullName>
    </recommendedName>
</protein>
<dbReference type="AlphaFoldDB" id="A0A3G2L8Q9"/>
<evidence type="ECO:0008006" key="3">
    <source>
        <dbReference type="Google" id="ProtNLM"/>
    </source>
</evidence>
<keyword evidence="2" id="KW-1185">Reference proteome</keyword>
<gene>
    <name evidence="1" type="ORF">D1013_15420</name>
</gene>
<dbReference type="RefSeq" id="WP_121849681.1">
    <property type="nucleotide sequence ID" value="NZ_CP032050.1"/>
</dbReference>
<reference evidence="1 2" key="1">
    <citation type="submission" date="2018-08" db="EMBL/GenBank/DDBJ databases">
        <title>The reduced genetic potential of extracellular carbohydrate catabolism in Euzebyella marina RN62, a Flavobacteriia bacterium isolated from the hadal water.</title>
        <authorList>
            <person name="Xue C."/>
        </authorList>
    </citation>
    <scope>NUCLEOTIDE SEQUENCE [LARGE SCALE GENOMIC DNA]</scope>
    <source>
        <strain evidence="1 2">RN62</strain>
    </source>
</reference>
<organism evidence="1 2">
    <name type="scientific">Euzebyella marina</name>
    <dbReference type="NCBI Taxonomy" id="1761453"/>
    <lineage>
        <taxon>Bacteria</taxon>
        <taxon>Pseudomonadati</taxon>
        <taxon>Bacteroidota</taxon>
        <taxon>Flavobacteriia</taxon>
        <taxon>Flavobacteriales</taxon>
        <taxon>Flavobacteriaceae</taxon>
        <taxon>Euzebyella</taxon>
    </lineage>
</organism>
<dbReference type="Proteomes" id="UP000276309">
    <property type="component" value="Chromosome"/>
</dbReference>
<sequence>MFKFLKYIRFIARSTNQHGVHSPFVFAYVTQCLYSKKSYGSNKTLNVLLKNLDYFKVNRLNIYRANSLTSSSVKKHFPNISIGDLNPELIYVDTLTQRSFDELFSEKLGSLNHHSIILINDIYSNMEAIELWNRLKELSEVTVTVDMFYCGTVFFRKEQVEEHFKIRI</sequence>
<name>A0A3G2L8Q9_9FLAO</name>